<accession>A0AAJ0HU74</accession>
<feature type="compositionally biased region" description="Basic and acidic residues" evidence="3">
    <location>
        <begin position="212"/>
        <end position="222"/>
    </location>
</feature>
<dbReference type="Proteomes" id="UP001275084">
    <property type="component" value="Unassembled WGS sequence"/>
</dbReference>
<comment type="caution">
    <text evidence="4">The sequence shown here is derived from an EMBL/GenBank/DDBJ whole genome shotgun (WGS) entry which is preliminary data.</text>
</comment>
<dbReference type="GO" id="GO:0006334">
    <property type="term" value="P:nucleosome assembly"/>
    <property type="evidence" value="ECO:0007669"/>
    <property type="project" value="TreeGrafter"/>
</dbReference>
<dbReference type="PANTHER" id="PTHR22691:SF8">
    <property type="entry name" value="PROTEIN SPT2 HOMOLOG"/>
    <property type="match status" value="1"/>
</dbReference>
<organism evidence="4 5">
    <name type="scientific">Lasiosphaeria hispida</name>
    <dbReference type="NCBI Taxonomy" id="260671"/>
    <lineage>
        <taxon>Eukaryota</taxon>
        <taxon>Fungi</taxon>
        <taxon>Dikarya</taxon>
        <taxon>Ascomycota</taxon>
        <taxon>Pezizomycotina</taxon>
        <taxon>Sordariomycetes</taxon>
        <taxon>Sordariomycetidae</taxon>
        <taxon>Sordariales</taxon>
        <taxon>Lasiosphaeriaceae</taxon>
        <taxon>Lasiosphaeria</taxon>
    </lineage>
</organism>
<dbReference type="GO" id="GO:0003677">
    <property type="term" value="F:DNA binding"/>
    <property type="evidence" value="ECO:0007669"/>
    <property type="project" value="TreeGrafter"/>
</dbReference>
<feature type="region of interest" description="Disordered" evidence="3">
    <location>
        <begin position="1"/>
        <end position="364"/>
    </location>
</feature>
<dbReference type="GO" id="GO:0006360">
    <property type="term" value="P:transcription by RNA polymerase I"/>
    <property type="evidence" value="ECO:0007669"/>
    <property type="project" value="TreeGrafter"/>
</dbReference>
<evidence type="ECO:0000256" key="3">
    <source>
        <dbReference type="SAM" id="MobiDB-lite"/>
    </source>
</evidence>
<keyword evidence="2" id="KW-0175">Coiled coil</keyword>
<feature type="compositionally biased region" description="Low complexity" evidence="3">
    <location>
        <begin position="58"/>
        <end position="74"/>
    </location>
</feature>
<comment type="similarity">
    <text evidence="1">Belongs to the SPT2 family.</text>
</comment>
<evidence type="ECO:0000256" key="2">
    <source>
        <dbReference type="ARBA" id="ARBA00023054"/>
    </source>
</evidence>
<sequence length="364" mass="39473">MPISDLLASITGEKPKPSSSTTELGTTTPKRKAEGEPRGVAPAAKILRTNSDLDRPHSNPSARPSSAPQPSARPLNRAPQRPSLSKDGSRPSASGSRPLPSRPLNRPVNPDSGPQAEPKKRSFAEIMARAKANTSARESFGKIQHKSVEKTLTMRERKELKAEEARKTKKTGRKQISGKSGGTAAPPRNGANGANGAASAAQRSLPSAGVPRARDVPAEEKKVKKAALATTGYTGTARPRPGATPAKPGVVSRPSQEAKPSDRSRYGGALSRPRRRDDFDEELDDFIEYDDEEEEPGYGLGRRAEYDSAEDESDMEAGLSDIDEEEARAERQGRREDLEQEALERKLKKEKEERKRKLMARSGS</sequence>
<keyword evidence="5" id="KW-1185">Reference proteome</keyword>
<feature type="compositionally biased region" description="Acidic residues" evidence="3">
    <location>
        <begin position="279"/>
        <end position="296"/>
    </location>
</feature>
<name>A0AAJ0HU74_9PEZI</name>
<feature type="compositionally biased region" description="Basic and acidic residues" evidence="3">
    <location>
        <begin position="328"/>
        <end position="355"/>
    </location>
</feature>
<dbReference type="Pfam" id="PF08243">
    <property type="entry name" value="SPT2"/>
    <property type="match status" value="1"/>
</dbReference>
<evidence type="ECO:0000256" key="1">
    <source>
        <dbReference type="ARBA" id="ARBA00006461"/>
    </source>
</evidence>
<reference evidence="4" key="1">
    <citation type="journal article" date="2023" name="Mol. Phylogenet. Evol.">
        <title>Genome-scale phylogeny and comparative genomics of the fungal order Sordariales.</title>
        <authorList>
            <person name="Hensen N."/>
            <person name="Bonometti L."/>
            <person name="Westerberg I."/>
            <person name="Brannstrom I.O."/>
            <person name="Guillou S."/>
            <person name="Cros-Aarteil S."/>
            <person name="Calhoun S."/>
            <person name="Haridas S."/>
            <person name="Kuo A."/>
            <person name="Mondo S."/>
            <person name="Pangilinan J."/>
            <person name="Riley R."/>
            <person name="LaButti K."/>
            <person name="Andreopoulos B."/>
            <person name="Lipzen A."/>
            <person name="Chen C."/>
            <person name="Yan M."/>
            <person name="Daum C."/>
            <person name="Ng V."/>
            <person name="Clum A."/>
            <person name="Steindorff A."/>
            <person name="Ohm R.A."/>
            <person name="Martin F."/>
            <person name="Silar P."/>
            <person name="Natvig D.O."/>
            <person name="Lalanne C."/>
            <person name="Gautier V."/>
            <person name="Ament-Velasquez S.L."/>
            <person name="Kruys A."/>
            <person name="Hutchinson M.I."/>
            <person name="Powell A.J."/>
            <person name="Barry K."/>
            <person name="Miller A.N."/>
            <person name="Grigoriev I.V."/>
            <person name="Debuchy R."/>
            <person name="Gladieux P."/>
            <person name="Hiltunen Thoren M."/>
            <person name="Johannesson H."/>
        </authorList>
    </citation>
    <scope>NUCLEOTIDE SEQUENCE</scope>
    <source>
        <strain evidence="4">CBS 955.72</strain>
    </source>
</reference>
<evidence type="ECO:0000313" key="5">
    <source>
        <dbReference type="Proteomes" id="UP001275084"/>
    </source>
</evidence>
<reference evidence="4" key="2">
    <citation type="submission" date="2023-06" db="EMBL/GenBank/DDBJ databases">
        <authorList>
            <consortium name="Lawrence Berkeley National Laboratory"/>
            <person name="Haridas S."/>
            <person name="Hensen N."/>
            <person name="Bonometti L."/>
            <person name="Westerberg I."/>
            <person name="Brannstrom I.O."/>
            <person name="Guillou S."/>
            <person name="Cros-Aarteil S."/>
            <person name="Calhoun S."/>
            <person name="Kuo A."/>
            <person name="Mondo S."/>
            <person name="Pangilinan J."/>
            <person name="Riley R."/>
            <person name="Labutti K."/>
            <person name="Andreopoulos B."/>
            <person name="Lipzen A."/>
            <person name="Chen C."/>
            <person name="Yanf M."/>
            <person name="Daum C."/>
            <person name="Ng V."/>
            <person name="Clum A."/>
            <person name="Steindorff A."/>
            <person name="Ohm R."/>
            <person name="Martin F."/>
            <person name="Silar P."/>
            <person name="Natvig D."/>
            <person name="Lalanne C."/>
            <person name="Gautier V."/>
            <person name="Ament-Velasquez S.L."/>
            <person name="Kruys A."/>
            <person name="Hutchinson M.I."/>
            <person name="Powell A.J."/>
            <person name="Barry K."/>
            <person name="Miller A.N."/>
            <person name="Grigoriev I.V."/>
            <person name="Debuchy R."/>
            <person name="Gladieux P."/>
            <person name="Thoren M.H."/>
            <person name="Johannesson H."/>
        </authorList>
    </citation>
    <scope>NUCLEOTIDE SEQUENCE</scope>
    <source>
        <strain evidence="4">CBS 955.72</strain>
    </source>
</reference>
<evidence type="ECO:0000313" key="4">
    <source>
        <dbReference type="EMBL" id="KAK3362996.1"/>
    </source>
</evidence>
<dbReference type="GO" id="GO:0005730">
    <property type="term" value="C:nucleolus"/>
    <property type="evidence" value="ECO:0007669"/>
    <property type="project" value="TreeGrafter"/>
</dbReference>
<gene>
    <name evidence="4" type="ORF">B0T25DRAFT_26811</name>
</gene>
<feature type="compositionally biased region" description="Polar residues" evidence="3">
    <location>
        <begin position="17"/>
        <end position="28"/>
    </location>
</feature>
<feature type="compositionally biased region" description="Basic and acidic residues" evidence="3">
    <location>
        <begin position="146"/>
        <end position="166"/>
    </location>
</feature>
<evidence type="ECO:0008006" key="6">
    <source>
        <dbReference type="Google" id="ProtNLM"/>
    </source>
</evidence>
<dbReference type="AlphaFoldDB" id="A0AAJ0HU74"/>
<feature type="compositionally biased region" description="Low complexity" evidence="3">
    <location>
        <begin position="90"/>
        <end position="110"/>
    </location>
</feature>
<dbReference type="PANTHER" id="PTHR22691">
    <property type="entry name" value="YEAST SPT2-RELATED"/>
    <property type="match status" value="1"/>
</dbReference>
<dbReference type="EMBL" id="JAUIQD010000001">
    <property type="protein sequence ID" value="KAK3362996.1"/>
    <property type="molecule type" value="Genomic_DNA"/>
</dbReference>
<feature type="compositionally biased region" description="Acidic residues" evidence="3">
    <location>
        <begin position="307"/>
        <end position="327"/>
    </location>
</feature>
<feature type="compositionally biased region" description="Low complexity" evidence="3">
    <location>
        <begin position="226"/>
        <end position="237"/>
    </location>
</feature>
<feature type="compositionally biased region" description="Low complexity" evidence="3">
    <location>
        <begin position="182"/>
        <end position="201"/>
    </location>
</feature>
<dbReference type="InterPro" id="IPR013256">
    <property type="entry name" value="Chromatin_SPT2"/>
</dbReference>
<proteinExistence type="inferred from homology"/>
<protein>
    <recommendedName>
        <fullName evidence="6">SPT2 chromatin protein</fullName>
    </recommendedName>
</protein>
<dbReference type="SMART" id="SM00784">
    <property type="entry name" value="SPT2"/>
    <property type="match status" value="1"/>
</dbReference>
<dbReference type="GO" id="GO:0042393">
    <property type="term" value="F:histone binding"/>
    <property type="evidence" value="ECO:0007669"/>
    <property type="project" value="TreeGrafter"/>
</dbReference>